<comment type="caution">
    <text evidence="2">The sequence shown here is derived from an EMBL/GenBank/DDBJ whole genome shotgun (WGS) entry which is preliminary data.</text>
</comment>
<gene>
    <name evidence="2" type="ORF">B0T14DRAFT_584277</name>
</gene>
<sequence>MAAGIQVQGGRDTTDFSRKDDFGIFRDHGVPRGGLEGNLAGMTRALTAMTINDSYDDYDGAYEPSYSHGDLDVLQAYIPRQVPHGSSQGGSSSRPQGHGSRKHGTSSNQGFSKGSAGGNDNGGSFSGDGNHEDGDRGNDEGMSPAQQVPPAPEGGWWGCPLRKGKKDVYTVRRYKKCGLAFSDFHAIKKHLRDDHKEDISASRREKLRDRKGHSKIDTWVKLWSEFFPDWTGPIPAGDYEPYFVVEPSEMERILDQFAQAYGISAVQCGEFIAWAREGWEKAYAGKRLKSSEKNTPIADTREPSTKAGRQKGKSPSQTLPKSNALLMPKPGASTSPTTSDEQLPMGMADSLGIGTMGQQTYSAYQTTPATMVQAPELAAQYGQAHDPSRSLEFTGWPVGTAGQYQSGQYRHQSQHDVGGNGGFQ</sequence>
<feature type="region of interest" description="Disordered" evidence="1">
    <location>
        <begin position="291"/>
        <end position="343"/>
    </location>
</feature>
<feature type="compositionally biased region" description="Basic and acidic residues" evidence="1">
    <location>
        <begin position="129"/>
        <end position="139"/>
    </location>
</feature>
<evidence type="ECO:0000313" key="3">
    <source>
        <dbReference type="Proteomes" id="UP001175000"/>
    </source>
</evidence>
<accession>A0AA39WP58</accession>
<organism evidence="2 3">
    <name type="scientific">Immersiella caudata</name>
    <dbReference type="NCBI Taxonomy" id="314043"/>
    <lineage>
        <taxon>Eukaryota</taxon>
        <taxon>Fungi</taxon>
        <taxon>Dikarya</taxon>
        <taxon>Ascomycota</taxon>
        <taxon>Pezizomycotina</taxon>
        <taxon>Sordariomycetes</taxon>
        <taxon>Sordariomycetidae</taxon>
        <taxon>Sordariales</taxon>
        <taxon>Lasiosphaeriaceae</taxon>
        <taxon>Immersiella</taxon>
    </lineage>
</organism>
<name>A0AA39WP58_9PEZI</name>
<dbReference type="Proteomes" id="UP001175000">
    <property type="component" value="Unassembled WGS sequence"/>
</dbReference>
<feature type="region of interest" description="Disordered" evidence="1">
    <location>
        <begin position="1"/>
        <end position="27"/>
    </location>
</feature>
<feature type="compositionally biased region" description="Polar residues" evidence="1">
    <location>
        <begin position="332"/>
        <end position="341"/>
    </location>
</feature>
<feature type="compositionally biased region" description="Low complexity" evidence="1">
    <location>
        <begin position="83"/>
        <end position="98"/>
    </location>
</feature>
<keyword evidence="3" id="KW-1185">Reference proteome</keyword>
<dbReference type="AlphaFoldDB" id="A0AA39WP58"/>
<evidence type="ECO:0000313" key="2">
    <source>
        <dbReference type="EMBL" id="KAK0619007.1"/>
    </source>
</evidence>
<feature type="compositionally biased region" description="Basic and acidic residues" evidence="1">
    <location>
        <begin position="12"/>
        <end position="27"/>
    </location>
</feature>
<reference evidence="2" key="1">
    <citation type="submission" date="2023-06" db="EMBL/GenBank/DDBJ databases">
        <title>Genome-scale phylogeny and comparative genomics of the fungal order Sordariales.</title>
        <authorList>
            <consortium name="Lawrence Berkeley National Laboratory"/>
            <person name="Hensen N."/>
            <person name="Bonometti L."/>
            <person name="Westerberg I."/>
            <person name="Brannstrom I.O."/>
            <person name="Guillou S."/>
            <person name="Cros-Aarteil S."/>
            <person name="Calhoun S."/>
            <person name="Haridas S."/>
            <person name="Kuo A."/>
            <person name="Mondo S."/>
            <person name="Pangilinan J."/>
            <person name="Riley R."/>
            <person name="Labutti K."/>
            <person name="Andreopoulos B."/>
            <person name="Lipzen A."/>
            <person name="Chen C."/>
            <person name="Yanf M."/>
            <person name="Daum C."/>
            <person name="Ng V."/>
            <person name="Clum A."/>
            <person name="Steindorff A."/>
            <person name="Ohm R."/>
            <person name="Martin F."/>
            <person name="Silar P."/>
            <person name="Natvig D."/>
            <person name="Lalanne C."/>
            <person name="Gautier V."/>
            <person name="Ament-Velasquez S.L."/>
            <person name="Kruys A."/>
            <person name="Hutchinson M.I."/>
            <person name="Powell A.J."/>
            <person name="Barry K."/>
            <person name="Miller A.N."/>
            <person name="Grigoriev I.V."/>
            <person name="Debuchy R."/>
            <person name="Gladieux P."/>
            <person name="Thoren M.H."/>
            <person name="Johannesson H."/>
        </authorList>
    </citation>
    <scope>NUCLEOTIDE SEQUENCE</scope>
    <source>
        <strain evidence="2">CBS 606.72</strain>
    </source>
</reference>
<evidence type="ECO:0000256" key="1">
    <source>
        <dbReference type="SAM" id="MobiDB-lite"/>
    </source>
</evidence>
<feature type="region of interest" description="Disordered" evidence="1">
    <location>
        <begin position="81"/>
        <end position="157"/>
    </location>
</feature>
<feature type="compositionally biased region" description="Gly residues" evidence="1">
    <location>
        <begin position="115"/>
        <end position="126"/>
    </location>
</feature>
<protein>
    <submittedName>
        <fullName evidence="2">Uncharacterized protein</fullName>
    </submittedName>
</protein>
<proteinExistence type="predicted"/>
<dbReference type="EMBL" id="JAULSU010000004">
    <property type="protein sequence ID" value="KAK0619007.1"/>
    <property type="molecule type" value="Genomic_DNA"/>
</dbReference>